<dbReference type="EMBL" id="NIRR01000001">
    <property type="protein sequence ID" value="OWP64786.1"/>
    <property type="molecule type" value="Genomic_DNA"/>
</dbReference>
<dbReference type="PANTHER" id="PTHR44757">
    <property type="entry name" value="DIGUANYLATE CYCLASE DGCP"/>
    <property type="match status" value="1"/>
</dbReference>
<dbReference type="InterPro" id="IPR052155">
    <property type="entry name" value="Biofilm_reg_signaling"/>
</dbReference>
<dbReference type="OrthoDB" id="9766459at2"/>
<keyword evidence="1" id="KW-0175">Coiled coil</keyword>
<proteinExistence type="predicted"/>
<evidence type="ECO:0000256" key="1">
    <source>
        <dbReference type="SAM" id="Coils"/>
    </source>
</evidence>
<dbReference type="InterPro" id="IPR000700">
    <property type="entry name" value="PAS-assoc_C"/>
</dbReference>
<dbReference type="PROSITE" id="PS50113">
    <property type="entry name" value="PAC"/>
    <property type="match status" value="1"/>
</dbReference>
<dbReference type="CDD" id="cd00130">
    <property type="entry name" value="PAS"/>
    <property type="match status" value="1"/>
</dbReference>
<gene>
    <name evidence="4" type="ORF">CDA63_00020</name>
</gene>
<dbReference type="InterPro" id="IPR013656">
    <property type="entry name" value="PAS_4"/>
</dbReference>
<dbReference type="InterPro" id="IPR000014">
    <property type="entry name" value="PAS"/>
</dbReference>
<evidence type="ECO:0000259" key="2">
    <source>
        <dbReference type="PROSITE" id="PS50112"/>
    </source>
</evidence>
<organism evidence="4 5">
    <name type="scientific">Hymenobacter amundsenii</name>
    <dbReference type="NCBI Taxonomy" id="2006685"/>
    <lineage>
        <taxon>Bacteria</taxon>
        <taxon>Pseudomonadati</taxon>
        <taxon>Bacteroidota</taxon>
        <taxon>Cytophagia</taxon>
        <taxon>Cytophagales</taxon>
        <taxon>Hymenobacteraceae</taxon>
        <taxon>Hymenobacter</taxon>
    </lineage>
</organism>
<dbReference type="InterPro" id="IPR035965">
    <property type="entry name" value="PAS-like_dom_sf"/>
</dbReference>
<name>A0A246FPU4_9BACT</name>
<dbReference type="PROSITE" id="PS50112">
    <property type="entry name" value="PAS"/>
    <property type="match status" value="1"/>
</dbReference>
<dbReference type="Pfam" id="PF08448">
    <property type="entry name" value="PAS_4"/>
    <property type="match status" value="3"/>
</dbReference>
<dbReference type="PANTHER" id="PTHR44757:SF2">
    <property type="entry name" value="BIOFILM ARCHITECTURE MAINTENANCE PROTEIN MBAA"/>
    <property type="match status" value="1"/>
</dbReference>
<protein>
    <recommendedName>
        <fullName evidence="6">PAS domain-containing protein</fullName>
    </recommendedName>
</protein>
<feature type="domain" description="PAS" evidence="2">
    <location>
        <begin position="492"/>
        <end position="563"/>
    </location>
</feature>
<evidence type="ECO:0000313" key="5">
    <source>
        <dbReference type="Proteomes" id="UP000197277"/>
    </source>
</evidence>
<keyword evidence="5" id="KW-1185">Reference proteome</keyword>
<feature type="coiled-coil region" evidence="1">
    <location>
        <begin position="283"/>
        <end position="335"/>
    </location>
</feature>
<evidence type="ECO:0008006" key="6">
    <source>
        <dbReference type="Google" id="ProtNLM"/>
    </source>
</evidence>
<evidence type="ECO:0000313" key="4">
    <source>
        <dbReference type="EMBL" id="OWP64786.1"/>
    </source>
</evidence>
<comment type="caution">
    <text evidence="4">The sequence shown here is derived from an EMBL/GenBank/DDBJ whole genome shotgun (WGS) entry which is preliminary data.</text>
</comment>
<dbReference type="Gene3D" id="3.30.450.20">
    <property type="entry name" value="PAS domain"/>
    <property type="match status" value="4"/>
</dbReference>
<evidence type="ECO:0000259" key="3">
    <source>
        <dbReference type="PROSITE" id="PS50113"/>
    </source>
</evidence>
<dbReference type="SUPFAM" id="SSF55785">
    <property type="entry name" value="PYP-like sensor domain (PAS domain)"/>
    <property type="match status" value="3"/>
</dbReference>
<reference evidence="4 5" key="1">
    <citation type="submission" date="2017-06" db="EMBL/GenBank/DDBJ databases">
        <title>Hymenobacter amundsenii sp. nov. isolated from regoliths in Antarctica.</title>
        <authorList>
            <person name="Sedlacek I."/>
            <person name="Kralova S."/>
            <person name="Pantucek R."/>
            <person name="Svec P."/>
            <person name="Holochova P."/>
            <person name="Stankova E."/>
            <person name="Vrbovska V."/>
            <person name="Busse H.-J."/>
        </authorList>
    </citation>
    <scope>NUCLEOTIDE SEQUENCE [LARGE SCALE GENOMIC DNA]</scope>
    <source>
        <strain evidence="4 5">CCM 8682</strain>
    </source>
</reference>
<sequence length="601" mass="66610">MANANYPVAALPPDAGAADELLYALLDVSQTGLLLLRPIFDETDSRIVDFLYEYLNPAAQRLLGQPEHPNQRLLALYPHAGPTGIFDFYRRVFESGIRGQEHFNYQYDGIDGYFRAVARPQGPLLVVSLSDDNDTPRTAMQEALRRSQLAEQQAREEAETERNLLQAVLTQAPVAIALFQGDECVIGTVNDQMCAIWGYPAAAILGLPLLEAVPELVGQEFDSLIRDVARTRQPFVGQQVAAQLRQPSGQVESQYFNFTFQPLYDAEGQLLGVLNIAVDVTEQVLARQQVQNLNEELAAANEELQASNEEYLDTNTQLLNTQQQLRQLNEELEHRVALRTGEVQRALAETEHQREQVRARQELLSQILGRVPAVLATFSGPDHRFTFFNDRYQEAVGGRAHLGQPVAELVPEIVAQGILGMLDHVYRTGRPYEATAAPIVLHNPGGPEPTAPRYANFICQPLLDSQGQTWGVQAFAVDVTEQVLARRERESRQTELQTIFEQAPVPIAILRGSALIVELANQAICDLWGHTPAQVLGRPYFEAVPATVGQGFEELLAGVLESGETFSIDESPVQLDRAHTAGRRWATLTSCFRPCAMSSSR</sequence>
<dbReference type="AlphaFoldDB" id="A0A246FPU4"/>
<feature type="domain" description="PAC" evidence="3">
    <location>
        <begin position="238"/>
        <end position="292"/>
    </location>
</feature>
<dbReference type="SMART" id="SM00091">
    <property type="entry name" value="PAS"/>
    <property type="match status" value="3"/>
</dbReference>
<dbReference type="NCBIfam" id="TIGR00229">
    <property type="entry name" value="sensory_box"/>
    <property type="match status" value="1"/>
</dbReference>
<accession>A0A246FPU4</accession>
<dbReference type="Proteomes" id="UP000197277">
    <property type="component" value="Unassembled WGS sequence"/>
</dbReference>
<dbReference type="RefSeq" id="WP_088462401.1">
    <property type="nucleotide sequence ID" value="NZ_NIRR01000001.1"/>
</dbReference>